<evidence type="ECO:0000256" key="12">
    <source>
        <dbReference type="PIRSR" id="PIRSR627057-2"/>
    </source>
</evidence>
<dbReference type="InterPro" id="IPR001915">
    <property type="entry name" value="Peptidase_M48"/>
</dbReference>
<feature type="binding site" evidence="12">
    <location>
        <position position="280"/>
    </location>
    <ligand>
        <name>Zn(2+)</name>
        <dbReference type="ChEBI" id="CHEBI:29105"/>
        <note>catalytic</note>
    </ligand>
</feature>
<dbReference type="Pfam" id="PF01435">
    <property type="entry name" value="Peptidase_M48"/>
    <property type="match status" value="1"/>
</dbReference>
<dbReference type="FunFam" id="3.30.2010.10:FF:000002">
    <property type="entry name" value="CAAX prenyl protease"/>
    <property type="match status" value="1"/>
</dbReference>
<evidence type="ECO:0000256" key="7">
    <source>
        <dbReference type="ARBA" id="ARBA00022833"/>
    </source>
</evidence>
<evidence type="ECO:0000313" key="18">
    <source>
        <dbReference type="Proteomes" id="UP000198104"/>
    </source>
</evidence>
<dbReference type="AlphaFoldDB" id="A0A254Q0P9"/>
<feature type="transmembrane region" description="Helical" evidence="14">
    <location>
        <begin position="140"/>
        <end position="168"/>
    </location>
</feature>
<feature type="binding site" evidence="12">
    <location>
        <position position="276"/>
    </location>
    <ligand>
        <name>Zn(2+)</name>
        <dbReference type="ChEBI" id="CHEBI:29105"/>
        <note>catalytic</note>
    </ligand>
</feature>
<comment type="similarity">
    <text evidence="13">Belongs to the peptidase M48 family.</text>
</comment>
<evidence type="ECO:0000256" key="11">
    <source>
        <dbReference type="PIRSR" id="PIRSR627057-1"/>
    </source>
</evidence>
<sequence>MTFTIVFLIAFIASFGLRHWLSQRQIHHVAINRDVVPAEFASQITLAEHQKAADYTIAKLRLGIFENGVSAIILIAFTLLGGLQILNMGLLQLLGEGVAQQIALLVSIVLISGIIDLPFSWYKQFYLEERFGFNRMNAKLFFSDMFKGLGIGGAIGIPLLWVILSLMAQAGDFWWLWAWGVLTVFSLLMQWIFPTFIAPIFNKFQALEEGPLKTQIEALLSRCDFASQGLFVMDGSKRSAHGNAFFAGMGKAKRIVFFDTLIEKLNPGEVEAVLAHELGHYKCNHIRKRLLVSFALSFATFALLGWVSTQPWFYNDLGVMPNPNGYNGGLALALFMLVSPAFSFFLTPLSSLASRKHEYEADGFAADKSSATDLISALVKLYQDNASTLTPDPIYTAFYSSHPPAPLRIANLKRFKSES</sequence>
<keyword evidence="8 14" id="KW-1133">Transmembrane helix</keyword>
<feature type="transmembrane region" description="Helical" evidence="14">
    <location>
        <begin position="174"/>
        <end position="193"/>
    </location>
</feature>
<dbReference type="InterPro" id="IPR027057">
    <property type="entry name" value="CAXX_Prtase_1"/>
</dbReference>
<evidence type="ECO:0000256" key="1">
    <source>
        <dbReference type="ARBA" id="ARBA00004477"/>
    </source>
</evidence>
<accession>A0A254Q0P9</accession>
<dbReference type="OrthoDB" id="9781930at2"/>
<feature type="binding site" evidence="12">
    <location>
        <position position="358"/>
    </location>
    <ligand>
        <name>Zn(2+)</name>
        <dbReference type="ChEBI" id="CHEBI:29105"/>
        <note>catalytic</note>
    </ligand>
</feature>
<dbReference type="Gene3D" id="3.30.2010.10">
    <property type="entry name" value="Metalloproteases ('zincins'), catalytic domain"/>
    <property type="match status" value="1"/>
</dbReference>
<dbReference type="Pfam" id="PF16491">
    <property type="entry name" value="Peptidase_M48_N"/>
    <property type="match status" value="1"/>
</dbReference>
<feature type="domain" description="CAAX prenyl protease 1 N-terminal" evidence="16">
    <location>
        <begin position="25"/>
        <end position="203"/>
    </location>
</feature>
<reference evidence="17 18" key="1">
    <citation type="submission" date="2017-05" db="EMBL/GenBank/DDBJ databases">
        <title>Polynucleobacter sp. MWH-K35W1 isolated from the permanently anoxic monimolimnion of a meromictic lake.</title>
        <authorList>
            <person name="Hahn M.W."/>
        </authorList>
    </citation>
    <scope>NUCLEOTIDE SEQUENCE [LARGE SCALE GENOMIC DNA]</scope>
    <source>
        <strain evidence="17 18">MWH-K35W1</strain>
    </source>
</reference>
<feature type="active site" evidence="11">
    <location>
        <position position="277"/>
    </location>
</feature>
<evidence type="ECO:0000256" key="13">
    <source>
        <dbReference type="RuleBase" id="RU003983"/>
    </source>
</evidence>
<keyword evidence="5 13" id="KW-0378">Hydrolase</keyword>
<keyword evidence="7 12" id="KW-0862">Zinc</keyword>
<proteinExistence type="inferred from homology"/>
<comment type="subcellular location">
    <subcellularLocation>
        <location evidence="1">Endoplasmic reticulum membrane</location>
        <topology evidence="1">Multi-pass membrane protein</topology>
    </subcellularLocation>
</comment>
<comment type="cofactor">
    <cofactor evidence="12 13">
        <name>Zn(2+)</name>
        <dbReference type="ChEBI" id="CHEBI:29105"/>
    </cofactor>
    <text evidence="12 13">Binds 1 zinc ion per subunit.</text>
</comment>
<evidence type="ECO:0000256" key="6">
    <source>
        <dbReference type="ARBA" id="ARBA00022824"/>
    </source>
</evidence>
<feature type="transmembrane region" description="Helical" evidence="14">
    <location>
        <begin position="98"/>
        <end position="119"/>
    </location>
</feature>
<keyword evidence="6" id="KW-0256">Endoplasmic reticulum</keyword>
<keyword evidence="3 14" id="KW-0812">Transmembrane</keyword>
<evidence type="ECO:0000256" key="10">
    <source>
        <dbReference type="ARBA" id="ARBA00023136"/>
    </source>
</evidence>
<organism evidence="17 18">
    <name type="scientific">Polynucleobacter aenigmaticus</name>
    <dbReference type="NCBI Taxonomy" id="1743164"/>
    <lineage>
        <taxon>Bacteria</taxon>
        <taxon>Pseudomonadati</taxon>
        <taxon>Pseudomonadota</taxon>
        <taxon>Betaproteobacteria</taxon>
        <taxon>Burkholderiales</taxon>
        <taxon>Burkholderiaceae</taxon>
        <taxon>Polynucleobacter</taxon>
    </lineage>
</organism>
<keyword evidence="10 14" id="KW-0472">Membrane</keyword>
<feature type="transmembrane region" description="Helical" evidence="14">
    <location>
        <begin position="328"/>
        <end position="347"/>
    </location>
</feature>
<keyword evidence="2 13" id="KW-0645">Protease</keyword>
<evidence type="ECO:0000259" key="16">
    <source>
        <dbReference type="Pfam" id="PF16491"/>
    </source>
</evidence>
<feature type="domain" description="Peptidase M48" evidence="15">
    <location>
        <begin position="208"/>
        <end position="414"/>
    </location>
</feature>
<keyword evidence="4 12" id="KW-0479">Metal-binding</keyword>
<evidence type="ECO:0000256" key="4">
    <source>
        <dbReference type="ARBA" id="ARBA00022723"/>
    </source>
</evidence>
<dbReference type="CDD" id="cd07343">
    <property type="entry name" value="M48A_Zmpste24p_like"/>
    <property type="match status" value="1"/>
</dbReference>
<evidence type="ECO:0000313" key="17">
    <source>
        <dbReference type="EMBL" id="OWS72068.1"/>
    </source>
</evidence>
<evidence type="ECO:0000256" key="14">
    <source>
        <dbReference type="SAM" id="Phobius"/>
    </source>
</evidence>
<dbReference type="Proteomes" id="UP000198104">
    <property type="component" value="Unassembled WGS sequence"/>
</dbReference>
<keyword evidence="18" id="KW-1185">Reference proteome</keyword>
<feature type="transmembrane region" description="Helical" evidence="14">
    <location>
        <begin position="6"/>
        <end position="21"/>
    </location>
</feature>
<evidence type="ECO:0000259" key="15">
    <source>
        <dbReference type="Pfam" id="PF01435"/>
    </source>
</evidence>
<dbReference type="InterPro" id="IPR032456">
    <property type="entry name" value="Peptidase_M48_N"/>
</dbReference>
<evidence type="ECO:0000256" key="8">
    <source>
        <dbReference type="ARBA" id="ARBA00022989"/>
    </source>
</evidence>
<gene>
    <name evidence="17" type="ORF">CBI30_04330</name>
</gene>
<comment type="caution">
    <text evidence="17">The sequence shown here is derived from an EMBL/GenBank/DDBJ whole genome shotgun (WGS) entry which is preliminary data.</text>
</comment>
<protein>
    <submittedName>
        <fullName evidence="17">Peptidase M48</fullName>
    </submittedName>
</protein>
<keyword evidence="9 13" id="KW-0482">Metalloprotease</keyword>
<dbReference type="GO" id="GO:0004222">
    <property type="term" value="F:metalloendopeptidase activity"/>
    <property type="evidence" value="ECO:0007669"/>
    <property type="project" value="InterPro"/>
</dbReference>
<dbReference type="EMBL" id="NGUO01000006">
    <property type="protein sequence ID" value="OWS72068.1"/>
    <property type="molecule type" value="Genomic_DNA"/>
</dbReference>
<dbReference type="RefSeq" id="WP_088527100.1">
    <property type="nucleotide sequence ID" value="NZ_NGUO01000006.1"/>
</dbReference>
<feature type="active site" description="Proton donor" evidence="11">
    <location>
        <position position="362"/>
    </location>
</feature>
<evidence type="ECO:0000256" key="5">
    <source>
        <dbReference type="ARBA" id="ARBA00022801"/>
    </source>
</evidence>
<dbReference type="GO" id="GO:0046872">
    <property type="term" value="F:metal ion binding"/>
    <property type="evidence" value="ECO:0007669"/>
    <property type="project" value="UniProtKB-KW"/>
</dbReference>
<dbReference type="GO" id="GO:0071586">
    <property type="term" value="P:CAAX-box protein processing"/>
    <property type="evidence" value="ECO:0007669"/>
    <property type="project" value="InterPro"/>
</dbReference>
<evidence type="ECO:0000256" key="3">
    <source>
        <dbReference type="ARBA" id="ARBA00022692"/>
    </source>
</evidence>
<feature type="transmembrane region" description="Helical" evidence="14">
    <location>
        <begin position="68"/>
        <end position="86"/>
    </location>
</feature>
<feature type="transmembrane region" description="Helical" evidence="14">
    <location>
        <begin position="290"/>
        <end position="308"/>
    </location>
</feature>
<dbReference type="PANTHER" id="PTHR10120">
    <property type="entry name" value="CAAX PRENYL PROTEASE 1"/>
    <property type="match status" value="1"/>
</dbReference>
<evidence type="ECO:0000256" key="9">
    <source>
        <dbReference type="ARBA" id="ARBA00023049"/>
    </source>
</evidence>
<name>A0A254Q0P9_9BURK</name>
<evidence type="ECO:0000256" key="2">
    <source>
        <dbReference type="ARBA" id="ARBA00022670"/>
    </source>
</evidence>